<feature type="chain" id="PRO_5042116348" evidence="1">
    <location>
        <begin position="18"/>
        <end position="131"/>
    </location>
</feature>
<name>A0AAF3EDH1_9BILA</name>
<organism evidence="2 3">
    <name type="scientific">Mesorhabditis belari</name>
    <dbReference type="NCBI Taxonomy" id="2138241"/>
    <lineage>
        <taxon>Eukaryota</taxon>
        <taxon>Metazoa</taxon>
        <taxon>Ecdysozoa</taxon>
        <taxon>Nematoda</taxon>
        <taxon>Chromadorea</taxon>
        <taxon>Rhabditida</taxon>
        <taxon>Rhabditina</taxon>
        <taxon>Rhabditomorpha</taxon>
        <taxon>Rhabditoidea</taxon>
        <taxon>Rhabditidae</taxon>
        <taxon>Mesorhabditinae</taxon>
        <taxon>Mesorhabditis</taxon>
    </lineage>
</organism>
<sequence>MSYSILVVSALFMVSYGTFTKLPTSYTTAERISACQDYCKGQSISTTTGFDFQGKGWELCSCPIAQGSGQWVGTGCYTECWQRCQAGLGSCANPSGANYTGVCCSTANNNATIEAQCYATPNGACYQNGSG</sequence>
<dbReference type="AlphaFoldDB" id="A0AAF3EDH1"/>
<evidence type="ECO:0000313" key="3">
    <source>
        <dbReference type="WBParaSite" id="MBELARI_LOCUS1203"/>
    </source>
</evidence>
<proteinExistence type="predicted"/>
<protein>
    <submittedName>
        <fullName evidence="3">Uncharacterized protein</fullName>
    </submittedName>
</protein>
<reference evidence="3" key="1">
    <citation type="submission" date="2024-02" db="UniProtKB">
        <authorList>
            <consortium name="WormBaseParasite"/>
        </authorList>
    </citation>
    <scope>IDENTIFICATION</scope>
</reference>
<dbReference type="WBParaSite" id="MBELARI_LOCUS1203">
    <property type="protein sequence ID" value="MBELARI_LOCUS1203"/>
    <property type="gene ID" value="MBELARI_LOCUS1203"/>
</dbReference>
<evidence type="ECO:0000313" key="2">
    <source>
        <dbReference type="Proteomes" id="UP000887575"/>
    </source>
</evidence>
<keyword evidence="1" id="KW-0732">Signal</keyword>
<evidence type="ECO:0000256" key="1">
    <source>
        <dbReference type="SAM" id="SignalP"/>
    </source>
</evidence>
<keyword evidence="2" id="KW-1185">Reference proteome</keyword>
<feature type="signal peptide" evidence="1">
    <location>
        <begin position="1"/>
        <end position="17"/>
    </location>
</feature>
<dbReference type="Proteomes" id="UP000887575">
    <property type="component" value="Unassembled WGS sequence"/>
</dbReference>
<accession>A0AAF3EDH1</accession>